<proteinExistence type="predicted"/>
<sequence length="539" mass="59438">MGVNEPKLCKVTVQPSAKVPWYRQTLAFKKKDPEPSDVARWTAIGAGATDSSMTRRRAHTTPAAMDVASSHMATNPLSRMTMRYNQSDDDTASAGDEEEEEDAFIMPVSKNDRDGSFLAVDTNEADPVRKTFDFETKMFVPATPPIPSGMTVEMLPTADFTPDVPSSMAQALMEQDRMLKSSLSTLSPCSSRIHISTPGKPSDFEFGDYFPDDLPTPLISTSVYTPATAAPIDQAVDDNTFFASMMQAKDEESQIEVSSAFIEVDSEEEDGEEDSIEDDDTGFDVCDNFDAILGEPLPNRGSRWRFSIGPKSFMPRQKRGMSSPARMVAQPPPPPLMRHMSVPVARDDSQIEALPATVVHPPPGEPLHHGQKLYMGFKSSTGHLVQVSGQQRRSKSSMFSKLIYCGAREELVQDDMNALRIISHTSTGPVRGGDCISLARCDGSVLRVQKLSRKLSYNIKIDHKAKFRVCGVPEGTIVTDTTKFYLQSCYDRTKTVGFLKSRLRVGSGCLMLYAYGTPDDRPEPIQFFKQPDLFCSVSA</sequence>
<accession>A0A8K1CSS3</accession>
<name>A0A8K1CSS3_PYTOL</name>
<dbReference type="EMBL" id="SPLM01000002">
    <property type="protein sequence ID" value="TMW68268.1"/>
    <property type="molecule type" value="Genomic_DNA"/>
</dbReference>
<gene>
    <name evidence="1" type="ORF">Poli38472_005736</name>
</gene>
<evidence type="ECO:0000313" key="1">
    <source>
        <dbReference type="EMBL" id="TMW68268.1"/>
    </source>
</evidence>
<reference evidence="1" key="1">
    <citation type="submission" date="2019-03" db="EMBL/GenBank/DDBJ databases">
        <title>Long read genome sequence of the mycoparasitic Pythium oligandrum ATCC 38472 isolated from sugarbeet rhizosphere.</title>
        <authorList>
            <person name="Gaulin E."/>
        </authorList>
    </citation>
    <scope>NUCLEOTIDE SEQUENCE</scope>
    <source>
        <strain evidence="1">ATCC 38472_TT</strain>
    </source>
</reference>
<evidence type="ECO:0000313" key="2">
    <source>
        <dbReference type="Proteomes" id="UP000794436"/>
    </source>
</evidence>
<protein>
    <submittedName>
        <fullName evidence="1">Uncharacterized protein</fullName>
    </submittedName>
</protein>
<organism evidence="1 2">
    <name type="scientific">Pythium oligandrum</name>
    <name type="common">Mycoparasitic fungus</name>
    <dbReference type="NCBI Taxonomy" id="41045"/>
    <lineage>
        <taxon>Eukaryota</taxon>
        <taxon>Sar</taxon>
        <taxon>Stramenopiles</taxon>
        <taxon>Oomycota</taxon>
        <taxon>Peronosporomycetes</taxon>
        <taxon>Pythiales</taxon>
        <taxon>Pythiaceae</taxon>
        <taxon>Pythium</taxon>
    </lineage>
</organism>
<keyword evidence="2" id="KW-1185">Reference proteome</keyword>
<dbReference type="AlphaFoldDB" id="A0A8K1CSS3"/>
<dbReference type="OrthoDB" id="161987at2759"/>
<comment type="caution">
    <text evidence="1">The sequence shown here is derived from an EMBL/GenBank/DDBJ whole genome shotgun (WGS) entry which is preliminary data.</text>
</comment>
<dbReference type="Proteomes" id="UP000794436">
    <property type="component" value="Unassembled WGS sequence"/>
</dbReference>